<evidence type="ECO:0000313" key="18">
    <source>
        <dbReference type="EMBL" id="MBC9179686.1"/>
    </source>
</evidence>
<dbReference type="Proteomes" id="UP000603940">
    <property type="component" value="Unassembled WGS sequence"/>
</dbReference>
<evidence type="ECO:0000256" key="1">
    <source>
        <dbReference type="ARBA" id="ARBA00004496"/>
    </source>
</evidence>
<comment type="caution">
    <text evidence="18">The sequence shown here is derived from an EMBL/GenBank/DDBJ whole genome shotgun (WGS) entry which is preliminary data.</text>
</comment>
<dbReference type="RefSeq" id="WP_187780699.1">
    <property type="nucleotide sequence ID" value="NZ_JACTUZ010000171.1"/>
</dbReference>
<evidence type="ECO:0000256" key="6">
    <source>
        <dbReference type="ARBA" id="ARBA00022618"/>
    </source>
</evidence>
<dbReference type="Gene3D" id="3.40.1190.10">
    <property type="entry name" value="Mur-like, catalytic domain"/>
    <property type="match status" value="1"/>
</dbReference>
<dbReference type="InterPro" id="IPR036565">
    <property type="entry name" value="Mur-like_cat_sf"/>
</dbReference>
<dbReference type="PANTHER" id="PTHR43445:SF3">
    <property type="entry name" value="UDP-N-ACETYLMURAMATE--L-ALANINE LIGASE"/>
    <property type="match status" value="1"/>
</dbReference>
<evidence type="ECO:0000256" key="2">
    <source>
        <dbReference type="ARBA" id="ARBA00004752"/>
    </source>
</evidence>
<keyword evidence="12 14" id="KW-0961">Cell wall biogenesis/degradation</keyword>
<evidence type="ECO:0000256" key="5">
    <source>
        <dbReference type="ARBA" id="ARBA00022598"/>
    </source>
</evidence>
<name>A0ABR7RD58_9PROT</name>
<evidence type="ECO:0000256" key="8">
    <source>
        <dbReference type="ARBA" id="ARBA00022840"/>
    </source>
</evidence>
<evidence type="ECO:0000256" key="13">
    <source>
        <dbReference type="ARBA" id="ARBA00047833"/>
    </source>
</evidence>
<keyword evidence="9 14" id="KW-0133">Cell shape</keyword>
<keyword evidence="19" id="KW-1185">Reference proteome</keyword>
<dbReference type="SUPFAM" id="SSF53623">
    <property type="entry name" value="MurD-like peptide ligases, catalytic domain"/>
    <property type="match status" value="1"/>
</dbReference>
<evidence type="ECO:0000256" key="7">
    <source>
        <dbReference type="ARBA" id="ARBA00022741"/>
    </source>
</evidence>
<dbReference type="EC" id="6.3.2.8" evidence="3 14"/>
<dbReference type="HAMAP" id="MF_00046">
    <property type="entry name" value="MurC"/>
    <property type="match status" value="1"/>
</dbReference>
<dbReference type="InterPro" id="IPR005758">
    <property type="entry name" value="UDP-N-AcMur_Ala_ligase_MurC"/>
</dbReference>
<keyword evidence="10 14" id="KW-0573">Peptidoglycan synthesis</keyword>
<feature type="domain" description="Mur ligase N-terminal catalytic" evidence="15">
    <location>
        <begin position="11"/>
        <end position="108"/>
    </location>
</feature>
<sequence length="477" mass="51419">MRALPLNIGPIHFVGIGGIGMSGIAEVLHNLGYLVQGSDIAEGYNIDRLREAGINVMIGHDAANIGAAQVIVTSTAVKRDNPEVVAARSRLIPVVRRAEMLAELMRLKWGIAIGGTHGKTTTTSLVATVLEAAKLDPTVINGGIINAYGTNTRLGEGEWMVVEADESDGSFLRLPAVAAVVTNMDPEHLDHWGTEEAMKQGYAQFVGNIPFYGFAVLCADHPNVQAMIPSIDRRLITYGFSQQADVRAERLITDRMGATFEVTVHDRATGRTRQLKPMRLPMLGQHNVQNALAAIAVGIEMDIDEGTIRSALAGFKGVKRRFTRVGEANGIQVIDDYGHHPVEIAAVLKAARQAGARDVIAVVQPHRYSRLKQLFEDFCQCMNDAGTVIVADVYAAGEQKIEGFDRDALVDGLRSHGHRSVVPLPGPDSLPEMINAIAKPGDYVVCLGAGNITTWAAALPEKLMELQPRPRVAGGKR</sequence>
<comment type="function">
    <text evidence="14">Cell wall formation.</text>
</comment>
<evidence type="ECO:0000256" key="12">
    <source>
        <dbReference type="ARBA" id="ARBA00023316"/>
    </source>
</evidence>
<evidence type="ECO:0000256" key="9">
    <source>
        <dbReference type="ARBA" id="ARBA00022960"/>
    </source>
</evidence>
<evidence type="ECO:0000256" key="10">
    <source>
        <dbReference type="ARBA" id="ARBA00022984"/>
    </source>
</evidence>
<evidence type="ECO:0000256" key="11">
    <source>
        <dbReference type="ARBA" id="ARBA00023306"/>
    </source>
</evidence>
<keyword evidence="6 14" id="KW-0132">Cell division</keyword>
<organism evidence="18 19">
    <name type="scientific">Pseudoroseomonas ludipueritiae</name>
    <dbReference type="NCBI Taxonomy" id="198093"/>
    <lineage>
        <taxon>Bacteria</taxon>
        <taxon>Pseudomonadati</taxon>
        <taxon>Pseudomonadota</taxon>
        <taxon>Alphaproteobacteria</taxon>
        <taxon>Acetobacterales</taxon>
        <taxon>Acetobacteraceae</taxon>
        <taxon>Pseudoroseomonas</taxon>
    </lineage>
</organism>
<dbReference type="NCBIfam" id="TIGR01082">
    <property type="entry name" value="murC"/>
    <property type="match status" value="1"/>
</dbReference>
<dbReference type="SUPFAM" id="SSF51984">
    <property type="entry name" value="MurCD N-terminal domain"/>
    <property type="match status" value="1"/>
</dbReference>
<keyword evidence="5 14" id="KW-0436">Ligase</keyword>
<dbReference type="InterPro" id="IPR013221">
    <property type="entry name" value="Mur_ligase_cen"/>
</dbReference>
<dbReference type="Pfam" id="PF08245">
    <property type="entry name" value="Mur_ligase_M"/>
    <property type="match status" value="1"/>
</dbReference>
<comment type="catalytic activity">
    <reaction evidence="13 14">
        <text>UDP-N-acetyl-alpha-D-muramate + L-alanine + ATP = UDP-N-acetyl-alpha-D-muramoyl-L-alanine + ADP + phosphate + H(+)</text>
        <dbReference type="Rhea" id="RHEA:23372"/>
        <dbReference type="ChEBI" id="CHEBI:15378"/>
        <dbReference type="ChEBI" id="CHEBI:30616"/>
        <dbReference type="ChEBI" id="CHEBI:43474"/>
        <dbReference type="ChEBI" id="CHEBI:57972"/>
        <dbReference type="ChEBI" id="CHEBI:70757"/>
        <dbReference type="ChEBI" id="CHEBI:83898"/>
        <dbReference type="ChEBI" id="CHEBI:456216"/>
        <dbReference type="EC" id="6.3.2.8"/>
    </reaction>
</comment>
<keyword evidence="11 14" id="KW-0131">Cell cycle</keyword>
<dbReference type="Pfam" id="PF01225">
    <property type="entry name" value="Mur_ligase"/>
    <property type="match status" value="1"/>
</dbReference>
<dbReference type="InterPro" id="IPR000713">
    <property type="entry name" value="Mur_ligase_N"/>
</dbReference>
<comment type="pathway">
    <text evidence="2 14">Cell wall biogenesis; peptidoglycan biosynthesis.</text>
</comment>
<dbReference type="Pfam" id="PF02875">
    <property type="entry name" value="Mur_ligase_C"/>
    <property type="match status" value="1"/>
</dbReference>
<reference evidence="18 19" key="1">
    <citation type="journal article" date="2009" name="Int. J. Syst. Evol. Microbiol.">
        <title>Transfer of Teichococcus ludipueritiae and Muricoccus roseus to the genus Roseomonas, as Roseomonas ludipueritiae comb. nov. and Roseomonas rosea comb. nov., respectively, and emended description of the genus Roseomonas.</title>
        <authorList>
            <person name="Sanchez-Porro C."/>
            <person name="Gallego V."/>
            <person name="Busse H.J."/>
            <person name="Kampfer P."/>
            <person name="Ventosa A."/>
        </authorList>
    </citation>
    <scope>NUCLEOTIDE SEQUENCE [LARGE SCALE GENOMIC DNA]</scope>
    <source>
        <strain evidence="18 19">DSM 14915</strain>
    </source>
</reference>
<keyword evidence="7 14" id="KW-0547">Nucleotide-binding</keyword>
<dbReference type="InterPro" id="IPR050061">
    <property type="entry name" value="MurCDEF_pg_biosynth"/>
</dbReference>
<dbReference type="Gene3D" id="3.90.190.20">
    <property type="entry name" value="Mur ligase, C-terminal domain"/>
    <property type="match status" value="1"/>
</dbReference>
<comment type="similarity">
    <text evidence="14">Belongs to the MurCDEF family.</text>
</comment>
<dbReference type="SUPFAM" id="SSF53244">
    <property type="entry name" value="MurD-like peptide ligases, peptide-binding domain"/>
    <property type="match status" value="1"/>
</dbReference>
<evidence type="ECO:0000256" key="4">
    <source>
        <dbReference type="ARBA" id="ARBA00022490"/>
    </source>
</evidence>
<keyword evidence="8 14" id="KW-0067">ATP-binding</keyword>
<proteinExistence type="inferred from homology"/>
<dbReference type="PANTHER" id="PTHR43445">
    <property type="entry name" value="UDP-N-ACETYLMURAMATE--L-ALANINE LIGASE-RELATED"/>
    <property type="match status" value="1"/>
</dbReference>
<feature type="binding site" evidence="14">
    <location>
        <begin position="115"/>
        <end position="121"/>
    </location>
    <ligand>
        <name>ATP</name>
        <dbReference type="ChEBI" id="CHEBI:30616"/>
    </ligand>
</feature>
<evidence type="ECO:0000313" key="19">
    <source>
        <dbReference type="Proteomes" id="UP000603940"/>
    </source>
</evidence>
<dbReference type="Gene3D" id="3.40.50.720">
    <property type="entry name" value="NAD(P)-binding Rossmann-like Domain"/>
    <property type="match status" value="1"/>
</dbReference>
<accession>A0ABR7RD58</accession>
<evidence type="ECO:0000259" key="15">
    <source>
        <dbReference type="Pfam" id="PF01225"/>
    </source>
</evidence>
<evidence type="ECO:0000259" key="17">
    <source>
        <dbReference type="Pfam" id="PF08245"/>
    </source>
</evidence>
<dbReference type="EMBL" id="JACTUZ010000171">
    <property type="protein sequence ID" value="MBC9179686.1"/>
    <property type="molecule type" value="Genomic_DNA"/>
</dbReference>
<protein>
    <recommendedName>
        <fullName evidence="3 14">UDP-N-acetylmuramate--L-alanine ligase</fullName>
        <ecNumber evidence="3 14">6.3.2.8</ecNumber>
    </recommendedName>
    <alternativeName>
        <fullName evidence="14">UDP-N-acetylmuramoyl-L-alanine synthetase</fullName>
    </alternativeName>
</protein>
<keyword evidence="4 14" id="KW-0963">Cytoplasm</keyword>
<feature type="domain" description="Mur ligase C-terminal" evidence="16">
    <location>
        <begin position="320"/>
        <end position="450"/>
    </location>
</feature>
<dbReference type="GO" id="GO:0008763">
    <property type="term" value="F:UDP-N-acetylmuramate-L-alanine ligase activity"/>
    <property type="evidence" value="ECO:0007669"/>
    <property type="project" value="UniProtKB-EC"/>
</dbReference>
<evidence type="ECO:0000256" key="3">
    <source>
        <dbReference type="ARBA" id="ARBA00012211"/>
    </source>
</evidence>
<dbReference type="InterPro" id="IPR036615">
    <property type="entry name" value="Mur_ligase_C_dom_sf"/>
</dbReference>
<feature type="domain" description="Mur ligase central" evidence="17">
    <location>
        <begin position="113"/>
        <end position="297"/>
    </location>
</feature>
<comment type="subcellular location">
    <subcellularLocation>
        <location evidence="1 14">Cytoplasm</location>
    </subcellularLocation>
</comment>
<gene>
    <name evidence="14" type="primary">murC</name>
    <name evidence="18" type="ORF">IBL25_22335</name>
</gene>
<dbReference type="InterPro" id="IPR004101">
    <property type="entry name" value="Mur_ligase_C"/>
</dbReference>
<evidence type="ECO:0000256" key="14">
    <source>
        <dbReference type="HAMAP-Rule" id="MF_00046"/>
    </source>
</evidence>
<evidence type="ECO:0000259" key="16">
    <source>
        <dbReference type="Pfam" id="PF02875"/>
    </source>
</evidence>